<evidence type="ECO:0000256" key="3">
    <source>
        <dbReference type="ARBA" id="ARBA00023002"/>
    </source>
</evidence>
<evidence type="ECO:0000256" key="4">
    <source>
        <dbReference type="ARBA" id="ARBA00023033"/>
    </source>
</evidence>
<dbReference type="AlphaFoldDB" id="A0AAN7AZQ3"/>
<keyword evidence="4" id="KW-0503">Monooxygenase</keyword>
<dbReference type="GO" id="GO:0004497">
    <property type="term" value="F:monooxygenase activity"/>
    <property type="evidence" value="ECO:0007669"/>
    <property type="project" value="UniProtKB-KW"/>
</dbReference>
<comment type="caution">
    <text evidence="6">The sequence shown here is derived from an EMBL/GenBank/DDBJ whole genome shotgun (WGS) entry which is preliminary data.</text>
</comment>
<dbReference type="PANTHER" id="PTHR46972">
    <property type="entry name" value="MONOOXYGENASE ASQM-RELATED"/>
    <property type="match status" value="1"/>
</dbReference>
<evidence type="ECO:0000256" key="2">
    <source>
        <dbReference type="ARBA" id="ARBA00022827"/>
    </source>
</evidence>
<evidence type="ECO:0000256" key="1">
    <source>
        <dbReference type="ARBA" id="ARBA00022630"/>
    </source>
</evidence>
<accession>A0AAN7AZQ3</accession>
<proteinExistence type="predicted"/>
<feature type="domain" description="FAD-binding" evidence="5">
    <location>
        <begin position="310"/>
        <end position="363"/>
    </location>
</feature>
<dbReference type="Pfam" id="PF01494">
    <property type="entry name" value="FAD_binding_3"/>
    <property type="match status" value="2"/>
</dbReference>
<evidence type="ECO:0000313" key="6">
    <source>
        <dbReference type="EMBL" id="KAK4207426.1"/>
    </source>
</evidence>
<keyword evidence="2" id="KW-0274">FAD</keyword>
<keyword evidence="1" id="KW-0285">Flavoprotein</keyword>
<name>A0AAN7AZQ3_9PEZI</name>
<dbReference type="InterPro" id="IPR002938">
    <property type="entry name" value="FAD-bd"/>
</dbReference>
<evidence type="ECO:0000259" key="5">
    <source>
        <dbReference type="Pfam" id="PF01494"/>
    </source>
</evidence>
<evidence type="ECO:0000313" key="7">
    <source>
        <dbReference type="Proteomes" id="UP001301769"/>
    </source>
</evidence>
<dbReference type="SUPFAM" id="SSF51905">
    <property type="entry name" value="FAD/NAD(P)-binding domain"/>
    <property type="match status" value="1"/>
</dbReference>
<reference evidence="6" key="2">
    <citation type="submission" date="2023-05" db="EMBL/GenBank/DDBJ databases">
        <authorList>
            <consortium name="Lawrence Berkeley National Laboratory"/>
            <person name="Steindorff A."/>
            <person name="Hensen N."/>
            <person name="Bonometti L."/>
            <person name="Westerberg I."/>
            <person name="Brannstrom I.O."/>
            <person name="Guillou S."/>
            <person name="Cros-Aarteil S."/>
            <person name="Calhoun S."/>
            <person name="Haridas S."/>
            <person name="Kuo A."/>
            <person name="Mondo S."/>
            <person name="Pangilinan J."/>
            <person name="Riley R."/>
            <person name="Labutti K."/>
            <person name="Andreopoulos B."/>
            <person name="Lipzen A."/>
            <person name="Chen C."/>
            <person name="Yanf M."/>
            <person name="Daum C."/>
            <person name="Ng V."/>
            <person name="Clum A."/>
            <person name="Ohm R."/>
            <person name="Martin F."/>
            <person name="Silar P."/>
            <person name="Natvig D."/>
            <person name="Lalanne C."/>
            <person name="Gautier V."/>
            <person name="Ament-Velasquez S.L."/>
            <person name="Kruys A."/>
            <person name="Hutchinson M.I."/>
            <person name="Powell A.J."/>
            <person name="Barry K."/>
            <person name="Miller A.N."/>
            <person name="Grigoriev I.V."/>
            <person name="Debuchy R."/>
            <person name="Gladieux P."/>
            <person name="Thoren M.H."/>
            <person name="Johannesson H."/>
        </authorList>
    </citation>
    <scope>NUCLEOTIDE SEQUENCE</scope>
    <source>
        <strain evidence="6">PSN293</strain>
    </source>
</reference>
<dbReference type="EMBL" id="MU858296">
    <property type="protein sequence ID" value="KAK4207426.1"/>
    <property type="molecule type" value="Genomic_DNA"/>
</dbReference>
<gene>
    <name evidence="6" type="ORF">QBC37DRAFT_455688</name>
</gene>
<reference evidence="6" key="1">
    <citation type="journal article" date="2023" name="Mol. Phylogenet. Evol.">
        <title>Genome-scale phylogeny and comparative genomics of the fungal order Sordariales.</title>
        <authorList>
            <person name="Hensen N."/>
            <person name="Bonometti L."/>
            <person name="Westerberg I."/>
            <person name="Brannstrom I.O."/>
            <person name="Guillou S."/>
            <person name="Cros-Aarteil S."/>
            <person name="Calhoun S."/>
            <person name="Haridas S."/>
            <person name="Kuo A."/>
            <person name="Mondo S."/>
            <person name="Pangilinan J."/>
            <person name="Riley R."/>
            <person name="LaButti K."/>
            <person name="Andreopoulos B."/>
            <person name="Lipzen A."/>
            <person name="Chen C."/>
            <person name="Yan M."/>
            <person name="Daum C."/>
            <person name="Ng V."/>
            <person name="Clum A."/>
            <person name="Steindorff A."/>
            <person name="Ohm R.A."/>
            <person name="Martin F."/>
            <person name="Silar P."/>
            <person name="Natvig D.O."/>
            <person name="Lalanne C."/>
            <person name="Gautier V."/>
            <person name="Ament-Velasquez S.L."/>
            <person name="Kruys A."/>
            <person name="Hutchinson M.I."/>
            <person name="Powell A.J."/>
            <person name="Barry K."/>
            <person name="Miller A.N."/>
            <person name="Grigoriev I.V."/>
            <person name="Debuchy R."/>
            <person name="Gladieux P."/>
            <person name="Hiltunen Thoren M."/>
            <person name="Johannesson H."/>
        </authorList>
    </citation>
    <scope>NUCLEOTIDE SEQUENCE</scope>
    <source>
        <strain evidence="6">PSN293</strain>
    </source>
</reference>
<dbReference type="PANTHER" id="PTHR46972:SF1">
    <property type="entry name" value="FAD DEPENDENT OXIDOREDUCTASE DOMAIN-CONTAINING PROTEIN"/>
    <property type="match status" value="1"/>
</dbReference>
<feature type="domain" description="FAD-binding" evidence="5">
    <location>
        <begin position="5"/>
        <end position="170"/>
    </location>
</feature>
<keyword evidence="3" id="KW-0560">Oxidoreductase</keyword>
<sequence>MSTKKIAIVGAGPSGLALAAMLEKNHGGKDIDYVMYESSAEDVPPRGGCLDLHPGSGQRAMREAGVFDEFKKYARYGDATIHRLFDHKGNHLFDFGEGRDAPEIDRWAIRKTFLTAIPSHKIHWRKAVAKTERDEATGRIVLTFADGSTASGFDLVVGADGTWSKVRHLVTNAKPVYSGDLFLTTKIQPSNPFYAKMKELCRMGSMIVMGNGAHMFNSRQGDGHYRVDVGIPGPADFATSWPKEHAVSFENGPGEYETKIKSWLMDPALDLFDPYSPEMREIITQSDGPFRPWIMYYFPTDRLNWSTQPGVTLIGDAAHVTTPFVGDGVNCAMRDACILAGKIKTLGVTTEAVAEYEKEMFPFAIDLITRSLQSQRMFFEKESPKTFLEVMGSGKPLIGVTDHL</sequence>
<dbReference type="GO" id="GO:0071949">
    <property type="term" value="F:FAD binding"/>
    <property type="evidence" value="ECO:0007669"/>
    <property type="project" value="InterPro"/>
</dbReference>
<dbReference type="InterPro" id="IPR036188">
    <property type="entry name" value="FAD/NAD-bd_sf"/>
</dbReference>
<protein>
    <recommendedName>
        <fullName evidence="5">FAD-binding domain-containing protein</fullName>
    </recommendedName>
</protein>
<dbReference type="Proteomes" id="UP001301769">
    <property type="component" value="Unassembled WGS sequence"/>
</dbReference>
<organism evidence="6 7">
    <name type="scientific">Rhypophila decipiens</name>
    <dbReference type="NCBI Taxonomy" id="261697"/>
    <lineage>
        <taxon>Eukaryota</taxon>
        <taxon>Fungi</taxon>
        <taxon>Dikarya</taxon>
        <taxon>Ascomycota</taxon>
        <taxon>Pezizomycotina</taxon>
        <taxon>Sordariomycetes</taxon>
        <taxon>Sordariomycetidae</taxon>
        <taxon>Sordariales</taxon>
        <taxon>Naviculisporaceae</taxon>
        <taxon>Rhypophila</taxon>
    </lineage>
</organism>
<dbReference type="PRINTS" id="PR00420">
    <property type="entry name" value="RNGMNOXGNASE"/>
</dbReference>
<dbReference type="Gene3D" id="3.50.50.60">
    <property type="entry name" value="FAD/NAD(P)-binding domain"/>
    <property type="match status" value="1"/>
</dbReference>
<keyword evidence="7" id="KW-1185">Reference proteome</keyword>